<evidence type="ECO:0000256" key="5">
    <source>
        <dbReference type="ARBA" id="ARBA00022519"/>
    </source>
</evidence>
<dbReference type="GO" id="GO:0005886">
    <property type="term" value="C:plasma membrane"/>
    <property type="evidence" value="ECO:0007669"/>
    <property type="project" value="UniProtKB-SubCell"/>
</dbReference>
<dbReference type="Proteomes" id="UP000031971">
    <property type="component" value="Unassembled WGS sequence"/>
</dbReference>
<dbReference type="EMBL" id="JXSL01000005">
    <property type="protein sequence ID" value="KIM00740.1"/>
    <property type="molecule type" value="Genomic_DNA"/>
</dbReference>
<dbReference type="Pfam" id="PF26002">
    <property type="entry name" value="Beta-barrel_AprE"/>
    <property type="match status" value="1"/>
</dbReference>
<dbReference type="InterPro" id="IPR018490">
    <property type="entry name" value="cNMP-bd_dom_sf"/>
</dbReference>
<evidence type="ECO:0000256" key="2">
    <source>
        <dbReference type="ARBA" id="ARBA00009477"/>
    </source>
</evidence>
<keyword evidence="8" id="KW-0472">Membrane</keyword>
<proteinExistence type="inferred from homology"/>
<sequence>MTTAPRMDAEDGQILFREGEPRQGVWVIAEGSVSLSRGSIALARLNSGARLGEEGEGVWDFTATAQGRVRLTRPTTLPTTMAEAGEVALGAAQRLQRGVARLLTPDQHLSGDLLDFQPDLIELEERPAPRAAEWSLFAIIAAIVFSVLWASLAEVDRVVTAEGRLITTAGKMVVQPLETGVVRSIRVKVGQPVRQGEVLATLDATFTEADANTSRNSLVSLDAQLLRLEAELSGQMPQSFSPDARENALQADLLRRRQAEIKANLAAIDGEIGALSAELNTNLRDQKDAEKALRIAREVEDMRRRLVEKDAGSKLQLLEAQNRVFAAERDINHSANTAQQVSQRLAAAREKRIAYLSETQSKATQEVQSVRRERDKVSEDLKKQDRRSSLVTLTAPVDAVILEVAPRSVGSVASQAEPLITMIPLDAPLEAEVDIPTLDVALLRTGDSARIKLEALPYQRHGILEGRVDVVSGDVLKAEKSGPMGQQASVYRARLALLTRELRNVPPDFRLIPGMAVTAEIKIGTRRVITYFIYPLFRALDESFREP</sequence>
<name>A0A0C2YLR0_PARME</name>
<evidence type="ECO:0000313" key="12">
    <source>
        <dbReference type="Proteomes" id="UP000031971"/>
    </source>
</evidence>
<dbReference type="STRING" id="272627.CCC_01734"/>
<accession>A0A0C2YLR0</accession>
<dbReference type="PROSITE" id="PS50042">
    <property type="entry name" value="CNMP_BINDING_3"/>
    <property type="match status" value="1"/>
</dbReference>
<reference evidence="11 12" key="1">
    <citation type="submission" date="2015-01" db="EMBL/GenBank/DDBJ databases">
        <title>Genome Sequence of Magnetospirillum magnetotacticum Strain MS-1.</title>
        <authorList>
            <person name="Marinov G.K."/>
            <person name="Smalley M.D."/>
            <person name="DeSalvo G."/>
        </authorList>
    </citation>
    <scope>NUCLEOTIDE SEQUENCE [LARGE SCALE GENOMIC DNA]</scope>
    <source>
        <strain evidence="11 12">MS-1</strain>
    </source>
</reference>
<comment type="caution">
    <text evidence="11">The sequence shown here is derived from an EMBL/GenBank/DDBJ whole genome shotgun (WGS) entry which is preliminary data.</text>
</comment>
<keyword evidence="5 9" id="KW-0997">Cell inner membrane</keyword>
<keyword evidence="4 9" id="KW-1003">Cell membrane</keyword>
<comment type="similarity">
    <text evidence="2 9">Belongs to the membrane fusion protein (MFP) (TC 8.A.1) family.</text>
</comment>
<dbReference type="InterPro" id="IPR000595">
    <property type="entry name" value="cNMP-bd_dom"/>
</dbReference>
<keyword evidence="3 9" id="KW-0813">Transport</keyword>
<dbReference type="GO" id="GO:0015031">
    <property type="term" value="P:protein transport"/>
    <property type="evidence" value="ECO:0007669"/>
    <property type="project" value="InterPro"/>
</dbReference>
<evidence type="ECO:0000256" key="9">
    <source>
        <dbReference type="RuleBase" id="RU365093"/>
    </source>
</evidence>
<dbReference type="PRINTS" id="PR01490">
    <property type="entry name" value="RTXTOXIND"/>
</dbReference>
<evidence type="ECO:0000256" key="3">
    <source>
        <dbReference type="ARBA" id="ARBA00022448"/>
    </source>
</evidence>
<dbReference type="InterPro" id="IPR058781">
    <property type="entry name" value="HH_AprE-like"/>
</dbReference>
<keyword evidence="7" id="KW-1133">Transmembrane helix</keyword>
<evidence type="ECO:0000259" key="10">
    <source>
        <dbReference type="PROSITE" id="PS50042"/>
    </source>
</evidence>
<dbReference type="NCBIfam" id="TIGR01843">
    <property type="entry name" value="type_I_hlyD"/>
    <property type="match status" value="1"/>
</dbReference>
<dbReference type="Pfam" id="PF25994">
    <property type="entry name" value="HH_AprE"/>
    <property type="match status" value="1"/>
</dbReference>
<dbReference type="RefSeq" id="WP_009867404.1">
    <property type="nucleotide sequence ID" value="NZ_JXSL01000005.1"/>
</dbReference>
<dbReference type="InterPro" id="IPR010129">
    <property type="entry name" value="T1SS_HlyD"/>
</dbReference>
<gene>
    <name evidence="11" type="ORF">CCC_01734</name>
</gene>
<organism evidence="11 12">
    <name type="scientific">Paramagnetospirillum magnetotacticum MS-1</name>
    <dbReference type="NCBI Taxonomy" id="272627"/>
    <lineage>
        <taxon>Bacteria</taxon>
        <taxon>Pseudomonadati</taxon>
        <taxon>Pseudomonadota</taxon>
        <taxon>Alphaproteobacteria</taxon>
        <taxon>Rhodospirillales</taxon>
        <taxon>Magnetospirillaceae</taxon>
        <taxon>Paramagnetospirillum</taxon>
    </lineage>
</organism>
<dbReference type="SUPFAM" id="SSF51206">
    <property type="entry name" value="cAMP-binding domain-like"/>
    <property type="match status" value="1"/>
</dbReference>
<evidence type="ECO:0000256" key="8">
    <source>
        <dbReference type="ARBA" id="ARBA00023136"/>
    </source>
</evidence>
<protein>
    <recommendedName>
        <fullName evidence="9">Membrane fusion protein (MFP) family protein</fullName>
    </recommendedName>
</protein>
<evidence type="ECO:0000313" key="11">
    <source>
        <dbReference type="EMBL" id="KIM00740.1"/>
    </source>
</evidence>
<evidence type="ECO:0000256" key="1">
    <source>
        <dbReference type="ARBA" id="ARBA00004377"/>
    </source>
</evidence>
<evidence type="ECO:0000256" key="6">
    <source>
        <dbReference type="ARBA" id="ARBA00022692"/>
    </source>
</evidence>
<keyword evidence="6" id="KW-0812">Transmembrane</keyword>
<dbReference type="PANTHER" id="PTHR30386">
    <property type="entry name" value="MEMBRANE FUSION SUBUNIT OF EMRAB-TOLC MULTIDRUG EFFLUX PUMP"/>
    <property type="match status" value="1"/>
</dbReference>
<comment type="subcellular location">
    <subcellularLocation>
        <location evidence="1 9">Cell inner membrane</location>
        <topology evidence="1 9">Single-pass membrane protein</topology>
    </subcellularLocation>
</comment>
<dbReference type="InterPro" id="IPR014710">
    <property type="entry name" value="RmlC-like_jellyroll"/>
</dbReference>
<dbReference type="OrthoDB" id="9810980at2"/>
<dbReference type="SUPFAM" id="SSF111369">
    <property type="entry name" value="HlyD-like secretion proteins"/>
    <property type="match status" value="1"/>
</dbReference>
<dbReference type="Gene3D" id="2.40.50.100">
    <property type="match status" value="1"/>
</dbReference>
<evidence type="ECO:0000256" key="7">
    <source>
        <dbReference type="ARBA" id="ARBA00022989"/>
    </source>
</evidence>
<dbReference type="Gene3D" id="2.40.30.170">
    <property type="match status" value="1"/>
</dbReference>
<keyword evidence="12" id="KW-1185">Reference proteome</keyword>
<feature type="domain" description="Cyclic nucleotide-binding" evidence="10">
    <location>
        <begin position="1"/>
        <end position="53"/>
    </location>
</feature>
<dbReference type="PANTHER" id="PTHR30386:SF27">
    <property type="entry name" value="MEMBRANE FUSION PROTEIN (MFP) FAMILY PROTEIN"/>
    <property type="match status" value="1"/>
</dbReference>
<dbReference type="Gene3D" id="2.60.120.10">
    <property type="entry name" value="Jelly Rolls"/>
    <property type="match status" value="1"/>
</dbReference>
<evidence type="ECO:0000256" key="4">
    <source>
        <dbReference type="ARBA" id="ARBA00022475"/>
    </source>
</evidence>
<dbReference type="AlphaFoldDB" id="A0A0C2YLR0"/>
<dbReference type="InterPro" id="IPR058982">
    <property type="entry name" value="Beta-barrel_AprE"/>
</dbReference>
<dbReference type="InterPro" id="IPR050739">
    <property type="entry name" value="MFP"/>
</dbReference>